<gene>
    <name evidence="1" type="ordered locus">PputGB1_5094</name>
</gene>
<dbReference type="HOGENOM" id="CLU_1007849_0_0_6"/>
<sequence length="276" mass="28302">MAKTVEIILGYVDAPVAVGAASTSTVDQYDSDKSGFDLVNQSAQTGAAVAGVTSIVKLTAGFTPFLNIKTNTLAATTVLLKITARYKTKQEFETGDVLSLIGNVAGIVGGITLLAGASSAAVAFTAVGVGANAFGVFNSDVAKKLYHSAIIPVLEKYFVADTSAVFPDYWVAPDLTLASLDQIIASYSGGIAVSQWNPDTHNVSLGSNSVYIFGVSAGSGGGYIEGDSGGSQVIPLTGSGWGIGVGPLEYPGWNIDIGPIQIIEPGGSNWGVDRYH</sequence>
<dbReference type="EMBL" id="CP000926">
    <property type="protein sequence ID" value="ABZ00979.1"/>
    <property type="molecule type" value="Genomic_DNA"/>
</dbReference>
<reference evidence="1 2" key="1">
    <citation type="submission" date="2008-01" db="EMBL/GenBank/DDBJ databases">
        <title>Complete sequence of Pseudomonas putida GB-1.</title>
        <authorList>
            <consortium name="US DOE Joint Genome Institute"/>
            <person name="Copeland A."/>
            <person name="Lucas S."/>
            <person name="Lapidus A."/>
            <person name="Barry K."/>
            <person name="Glavina del Rio T."/>
            <person name="Dalin E."/>
            <person name="Tice H."/>
            <person name="Pitluck S."/>
            <person name="Bruce D."/>
            <person name="Goodwin L."/>
            <person name="Chertkov O."/>
            <person name="Brettin T."/>
            <person name="Detter J.C."/>
            <person name="Han C."/>
            <person name="Kuske C.R."/>
            <person name="Schmutz J."/>
            <person name="Larimer F."/>
            <person name="Land M."/>
            <person name="Hauser L."/>
            <person name="Kyrpides N."/>
            <person name="Kim E."/>
            <person name="McCarthy J.K."/>
            <person name="Richardson P."/>
        </authorList>
    </citation>
    <scope>NUCLEOTIDE SEQUENCE [LARGE SCALE GENOMIC DNA]</scope>
    <source>
        <strain evidence="1 2">GB-1</strain>
    </source>
</reference>
<dbReference type="KEGG" id="ppg:PputGB1_5094"/>
<proteinExistence type="predicted"/>
<dbReference type="AlphaFoldDB" id="B0KM69"/>
<dbReference type="Proteomes" id="UP000002157">
    <property type="component" value="Chromosome"/>
</dbReference>
<evidence type="ECO:0000313" key="1">
    <source>
        <dbReference type="EMBL" id="ABZ00979.1"/>
    </source>
</evidence>
<organism evidence="1 2">
    <name type="scientific">Pseudomonas putida (strain GB-1)</name>
    <dbReference type="NCBI Taxonomy" id="76869"/>
    <lineage>
        <taxon>Bacteria</taxon>
        <taxon>Pseudomonadati</taxon>
        <taxon>Pseudomonadota</taxon>
        <taxon>Gammaproteobacteria</taxon>
        <taxon>Pseudomonadales</taxon>
        <taxon>Pseudomonadaceae</taxon>
        <taxon>Pseudomonas</taxon>
    </lineage>
</organism>
<protein>
    <submittedName>
        <fullName evidence="1">Uncharacterized protein</fullName>
    </submittedName>
</protein>
<dbReference type="RefSeq" id="WP_012274598.1">
    <property type="nucleotide sequence ID" value="NC_010322.1"/>
</dbReference>
<name>B0KM69_PSEPG</name>
<evidence type="ECO:0000313" key="2">
    <source>
        <dbReference type="Proteomes" id="UP000002157"/>
    </source>
</evidence>
<accession>B0KM69</accession>